<dbReference type="InterPro" id="IPR054289">
    <property type="entry name" value="DUF7025"/>
</dbReference>
<dbReference type="Pfam" id="PF22942">
    <property type="entry name" value="DUF7025"/>
    <property type="match status" value="1"/>
</dbReference>
<dbReference type="RefSeq" id="XP_070912783.1">
    <property type="nucleotide sequence ID" value="XM_071056682.1"/>
</dbReference>
<evidence type="ECO:0000259" key="2">
    <source>
        <dbReference type="SMART" id="SM00382"/>
    </source>
</evidence>
<sequence>MDPDPYVYSSDDDRSVASYDLINPVASGGGERALVSRIPGKEVLEGDEVPEVLYTVNYYNNAGRLLGTRQSDKPSDHLAVNADDEGTGEDKKPVIEILTSVVVSPPAPAYYDPHRRRPRPPRDLPRPPTTVMKIRSSRLRAALSAVIGYYPGFDVIQAFYAIEAPYCVLVHRWKALEQYKLNQPACHDAEYAAATARDIDVLLSFLEEKYSEKISLESARWANPLGATATFDLFWLLLEPGEIVYREKHGQMVPFIVSGIESVPPGHGYQVYLWNIRFSKGRMERTPTKAVIHPWIGERLIHTLPVIPARFVPGGAKAMAEEQIRLGKVFWELAKQPVYKEYDGPAVHATHRKRVNVTGRVIVDCEGFERFGNGAFPPPPVPHMRRERHRRYDHKEPPLPQVQSCCTCTACSKAGLPMEPSRWVGFDDLDPQSDSLPPNEDLYFHLINPSVPAFILAERQWAFIHITHLRDVAPDQDAFKYLVLDPEVKLTVKSMIGKFASLDGKLSPWPSDFVKNKGEGRIFLLHGSPGVGKTCTAECAAELARRPLLAITSGDIGPSMDGYSVEKSLNYFLTLGERFGALVLLDEADVYLEKRKTRDLRRNGLVSIFLRALEYYKGVLFLTTNRVEAFDDAFTSRIHVALHYKHLGDEERQRIWMQHFERLERDSSQKVYVPPSARAYALESPEVHELEWNGREIRNALQTAVALAEAEALEAGLDTTVAVADRHLRAVVRMSAGFKEFLKGSKRKEKKVTVVTRRIKEDGENDETSSDVFQESSDIGDD</sequence>
<accession>A0ABQ0FZW2</accession>
<dbReference type="InterPro" id="IPR027417">
    <property type="entry name" value="P-loop_NTPase"/>
</dbReference>
<dbReference type="PANTHER" id="PTHR46411:SF2">
    <property type="entry name" value="AAA+ ATPASE DOMAIN-CONTAINING PROTEIN"/>
    <property type="match status" value="1"/>
</dbReference>
<dbReference type="InterPro" id="IPR056599">
    <property type="entry name" value="AAA_lid_fung"/>
</dbReference>
<dbReference type="EMBL" id="BAAFSV010000001">
    <property type="protein sequence ID" value="GAB1311050.1"/>
    <property type="molecule type" value="Genomic_DNA"/>
</dbReference>
<protein>
    <submittedName>
        <fullName evidence="3">AAA+ ATPase domain-containing protein</fullName>
    </submittedName>
</protein>
<dbReference type="Proteomes" id="UP001628179">
    <property type="component" value="Unassembled WGS sequence"/>
</dbReference>
<dbReference type="Gene3D" id="3.40.50.300">
    <property type="entry name" value="P-loop containing nucleotide triphosphate hydrolases"/>
    <property type="match status" value="1"/>
</dbReference>
<dbReference type="PANTHER" id="PTHR46411">
    <property type="entry name" value="FAMILY ATPASE, PUTATIVE-RELATED"/>
    <property type="match status" value="1"/>
</dbReference>
<feature type="region of interest" description="Disordered" evidence="1">
    <location>
        <begin position="758"/>
        <end position="782"/>
    </location>
</feature>
<dbReference type="InterPro" id="IPR003959">
    <property type="entry name" value="ATPase_AAA_core"/>
</dbReference>
<dbReference type="GeneID" id="98172005"/>
<feature type="region of interest" description="Disordered" evidence="1">
    <location>
        <begin position="108"/>
        <end position="129"/>
    </location>
</feature>
<evidence type="ECO:0000313" key="3">
    <source>
        <dbReference type="EMBL" id="GAB1311050.1"/>
    </source>
</evidence>
<dbReference type="SMART" id="SM00382">
    <property type="entry name" value="AAA"/>
    <property type="match status" value="1"/>
</dbReference>
<name>A0ABQ0FZW2_9PEZI</name>
<dbReference type="InterPro" id="IPR003593">
    <property type="entry name" value="AAA+_ATPase"/>
</dbReference>
<proteinExistence type="predicted"/>
<comment type="caution">
    <text evidence="3">The sequence shown here is derived from an EMBL/GenBank/DDBJ whole genome shotgun (WGS) entry which is preliminary data.</text>
</comment>
<feature type="region of interest" description="Disordered" evidence="1">
    <location>
        <begin position="67"/>
        <end position="89"/>
    </location>
</feature>
<dbReference type="Pfam" id="PF00004">
    <property type="entry name" value="AAA"/>
    <property type="match status" value="1"/>
</dbReference>
<feature type="compositionally biased region" description="Polar residues" evidence="1">
    <location>
        <begin position="770"/>
        <end position="782"/>
    </location>
</feature>
<evidence type="ECO:0000256" key="1">
    <source>
        <dbReference type="SAM" id="MobiDB-lite"/>
    </source>
</evidence>
<feature type="domain" description="AAA+ ATPase" evidence="2">
    <location>
        <begin position="519"/>
        <end position="648"/>
    </location>
</feature>
<keyword evidence="4" id="KW-1185">Reference proteome</keyword>
<dbReference type="Pfam" id="PF23232">
    <property type="entry name" value="AAA_lid_13"/>
    <property type="match status" value="1"/>
</dbReference>
<evidence type="ECO:0000313" key="4">
    <source>
        <dbReference type="Proteomes" id="UP001628179"/>
    </source>
</evidence>
<dbReference type="SUPFAM" id="SSF52540">
    <property type="entry name" value="P-loop containing nucleoside triphosphate hydrolases"/>
    <property type="match status" value="1"/>
</dbReference>
<gene>
    <name evidence="3" type="ORF">MFIFM68171_01260</name>
</gene>
<reference evidence="3 4" key="1">
    <citation type="submission" date="2024-09" db="EMBL/GenBank/DDBJ databases">
        <title>Itraconazole resistance in Madurella fahalii resulting from another homologue of gene encoding cytochrome P450 14-alpha sterol demethylase (CYP51).</title>
        <authorList>
            <person name="Yoshioka I."/>
            <person name="Fahal A.H."/>
            <person name="Kaneko S."/>
            <person name="Yaguchi T."/>
        </authorList>
    </citation>
    <scope>NUCLEOTIDE SEQUENCE [LARGE SCALE GENOMIC DNA]</scope>
    <source>
        <strain evidence="3 4">IFM 68171</strain>
    </source>
</reference>
<organism evidence="3 4">
    <name type="scientific">Madurella fahalii</name>
    <dbReference type="NCBI Taxonomy" id="1157608"/>
    <lineage>
        <taxon>Eukaryota</taxon>
        <taxon>Fungi</taxon>
        <taxon>Dikarya</taxon>
        <taxon>Ascomycota</taxon>
        <taxon>Pezizomycotina</taxon>
        <taxon>Sordariomycetes</taxon>
        <taxon>Sordariomycetidae</taxon>
        <taxon>Sordariales</taxon>
        <taxon>Sordariales incertae sedis</taxon>
        <taxon>Madurella</taxon>
    </lineage>
</organism>